<dbReference type="GO" id="GO:0004930">
    <property type="term" value="F:G protein-coupled receptor activity"/>
    <property type="evidence" value="ECO:0007669"/>
    <property type="project" value="UniProtKB-KW"/>
</dbReference>
<gene>
    <name evidence="13" type="ORF">B4U79_13397</name>
</gene>
<protein>
    <submittedName>
        <fullName evidence="13">Somatostatin receptor type 5-like protein</fullName>
    </submittedName>
</protein>
<sequence>MSYFPVGYPYSDFITQLVTPSTRIISMTTTTSKPISLSVLSNATNPYEQFDETVFTIFRALYLFLCVIGLIGNALVIHIIAKNRKMQTITNTHLFNLAIINVLIMIGTPFRLETDWIYGYIMCKCYAGLSTITDFACCLAIAALISDRCFAICFPFTAVKYRTKFTTKCFCATVWIVSILFSAPVIYWSDLRALNPNISTVEKCSIFWEDTEFISGQEAYFLYTHILGFCFPFSIIVVSYVMVLLKLRKITFDQSARRVRKVTKFVAIVISVYLICWLPYWLIGIGYAISNIHRTGPFLLPFITAEYISYMYSALNPLLYGLINPSFKVNLIKAFVCLLPPNMQSQSDDSDYGSDVGSTPMTPKRKRKTYD</sequence>
<evidence type="ECO:0000256" key="11">
    <source>
        <dbReference type="SAM" id="Phobius"/>
    </source>
</evidence>
<feature type="domain" description="G-protein coupled receptors family 1 profile" evidence="12">
    <location>
        <begin position="72"/>
        <end position="320"/>
    </location>
</feature>
<dbReference type="InterPro" id="IPR000276">
    <property type="entry name" value="GPCR_Rhodpsn"/>
</dbReference>
<dbReference type="PANTHER" id="PTHR24229">
    <property type="entry name" value="NEUROPEPTIDES RECEPTOR"/>
    <property type="match status" value="1"/>
</dbReference>
<dbReference type="AlphaFoldDB" id="A0A3S3PHA9"/>
<accession>A0A3S3PHA9</accession>
<evidence type="ECO:0000256" key="1">
    <source>
        <dbReference type="ARBA" id="ARBA00004651"/>
    </source>
</evidence>
<dbReference type="GO" id="GO:0043005">
    <property type="term" value="C:neuron projection"/>
    <property type="evidence" value="ECO:0007669"/>
    <property type="project" value="TreeGrafter"/>
</dbReference>
<dbReference type="OrthoDB" id="2101615at2759"/>
<evidence type="ECO:0000256" key="4">
    <source>
        <dbReference type="ARBA" id="ARBA00022692"/>
    </source>
</evidence>
<organism evidence="13 14">
    <name type="scientific">Dinothrombium tinctorium</name>
    <dbReference type="NCBI Taxonomy" id="1965070"/>
    <lineage>
        <taxon>Eukaryota</taxon>
        <taxon>Metazoa</taxon>
        <taxon>Ecdysozoa</taxon>
        <taxon>Arthropoda</taxon>
        <taxon>Chelicerata</taxon>
        <taxon>Arachnida</taxon>
        <taxon>Acari</taxon>
        <taxon>Acariformes</taxon>
        <taxon>Trombidiformes</taxon>
        <taxon>Prostigmata</taxon>
        <taxon>Anystina</taxon>
        <taxon>Parasitengona</taxon>
        <taxon>Trombidioidea</taxon>
        <taxon>Trombidiidae</taxon>
        <taxon>Dinothrombium</taxon>
    </lineage>
</organism>
<evidence type="ECO:0000259" key="12">
    <source>
        <dbReference type="PROSITE" id="PS50262"/>
    </source>
</evidence>
<dbReference type="PRINTS" id="PR00237">
    <property type="entry name" value="GPCRRHODOPSN"/>
</dbReference>
<keyword evidence="9" id="KW-0807">Transducer</keyword>
<dbReference type="InterPro" id="IPR017452">
    <property type="entry name" value="GPCR_Rhodpsn_7TM"/>
</dbReference>
<feature type="transmembrane region" description="Helical" evidence="11">
    <location>
        <begin position="307"/>
        <end position="323"/>
    </location>
</feature>
<feature type="transmembrane region" description="Helical" evidence="11">
    <location>
        <begin position="265"/>
        <end position="287"/>
    </location>
</feature>
<keyword evidence="6" id="KW-0297">G-protein coupled receptor</keyword>
<evidence type="ECO:0000256" key="7">
    <source>
        <dbReference type="ARBA" id="ARBA00023136"/>
    </source>
</evidence>
<feature type="transmembrane region" description="Helical" evidence="11">
    <location>
        <begin position="165"/>
        <end position="187"/>
    </location>
</feature>
<dbReference type="GO" id="GO:0042277">
    <property type="term" value="F:peptide binding"/>
    <property type="evidence" value="ECO:0007669"/>
    <property type="project" value="TreeGrafter"/>
</dbReference>
<evidence type="ECO:0000256" key="2">
    <source>
        <dbReference type="ARBA" id="ARBA00010663"/>
    </source>
</evidence>
<evidence type="ECO:0000256" key="8">
    <source>
        <dbReference type="ARBA" id="ARBA00023170"/>
    </source>
</evidence>
<evidence type="ECO:0000313" key="13">
    <source>
        <dbReference type="EMBL" id="RWS12399.1"/>
    </source>
</evidence>
<evidence type="ECO:0000313" key="14">
    <source>
        <dbReference type="Proteomes" id="UP000285301"/>
    </source>
</evidence>
<feature type="transmembrane region" description="Helical" evidence="11">
    <location>
        <begin position="60"/>
        <end position="81"/>
    </location>
</feature>
<dbReference type="GO" id="GO:0005886">
    <property type="term" value="C:plasma membrane"/>
    <property type="evidence" value="ECO:0007669"/>
    <property type="project" value="UniProtKB-SubCell"/>
</dbReference>
<evidence type="ECO:0000256" key="10">
    <source>
        <dbReference type="SAM" id="MobiDB-lite"/>
    </source>
</evidence>
<keyword evidence="8 13" id="KW-0675">Receptor</keyword>
<feature type="transmembrane region" description="Helical" evidence="11">
    <location>
        <begin position="93"/>
        <end position="112"/>
    </location>
</feature>
<dbReference type="STRING" id="1965070.A0A3S3PHA9"/>
<dbReference type="PANTHER" id="PTHR24229:SF40">
    <property type="entry name" value="ALLATOSTATIN C RECEPTOR 1-RELATED"/>
    <property type="match status" value="1"/>
</dbReference>
<name>A0A3S3PHA9_9ACAR</name>
<keyword evidence="14" id="KW-1185">Reference proteome</keyword>
<evidence type="ECO:0000256" key="5">
    <source>
        <dbReference type="ARBA" id="ARBA00022989"/>
    </source>
</evidence>
<evidence type="ECO:0000256" key="3">
    <source>
        <dbReference type="ARBA" id="ARBA00022475"/>
    </source>
</evidence>
<comment type="subcellular location">
    <subcellularLocation>
        <location evidence="1">Cell membrane</location>
        <topology evidence="1">Multi-pass membrane protein</topology>
    </subcellularLocation>
</comment>
<proteinExistence type="inferred from homology"/>
<dbReference type="Proteomes" id="UP000285301">
    <property type="component" value="Unassembled WGS sequence"/>
</dbReference>
<dbReference type="Gene3D" id="1.20.1070.10">
    <property type="entry name" value="Rhodopsin 7-helix transmembrane proteins"/>
    <property type="match status" value="1"/>
</dbReference>
<keyword evidence="5 11" id="KW-1133">Transmembrane helix</keyword>
<feature type="region of interest" description="Disordered" evidence="10">
    <location>
        <begin position="345"/>
        <end position="371"/>
    </location>
</feature>
<keyword evidence="4 11" id="KW-0812">Transmembrane</keyword>
<reference evidence="13 14" key="1">
    <citation type="journal article" date="2018" name="Gigascience">
        <title>Genomes of trombidid mites reveal novel predicted allergens and laterally-transferred genes associated with secondary metabolism.</title>
        <authorList>
            <person name="Dong X."/>
            <person name="Chaisiri K."/>
            <person name="Xia D."/>
            <person name="Armstrong S.D."/>
            <person name="Fang Y."/>
            <person name="Donnelly M.J."/>
            <person name="Kadowaki T."/>
            <person name="McGarry J.W."/>
            <person name="Darby A.C."/>
            <person name="Makepeace B.L."/>
        </authorList>
    </citation>
    <scope>NUCLEOTIDE SEQUENCE [LARGE SCALE GENOMIC DNA]</scope>
    <source>
        <strain evidence="13">UoL-WK</strain>
    </source>
</reference>
<dbReference type="PROSITE" id="PS50262">
    <property type="entry name" value="G_PROTEIN_RECEP_F1_2"/>
    <property type="match status" value="1"/>
</dbReference>
<keyword evidence="7 11" id="KW-0472">Membrane</keyword>
<evidence type="ECO:0000256" key="9">
    <source>
        <dbReference type="ARBA" id="ARBA00023224"/>
    </source>
</evidence>
<comment type="caution">
    <text evidence="13">The sequence shown here is derived from an EMBL/GenBank/DDBJ whole genome shotgun (WGS) entry which is preliminary data.</text>
</comment>
<evidence type="ECO:0000256" key="6">
    <source>
        <dbReference type="ARBA" id="ARBA00023040"/>
    </source>
</evidence>
<dbReference type="EMBL" id="NCKU01001335">
    <property type="protein sequence ID" value="RWS12399.1"/>
    <property type="molecule type" value="Genomic_DNA"/>
</dbReference>
<feature type="transmembrane region" description="Helical" evidence="11">
    <location>
        <begin position="220"/>
        <end position="245"/>
    </location>
</feature>
<feature type="transmembrane region" description="Helical" evidence="11">
    <location>
        <begin position="118"/>
        <end position="145"/>
    </location>
</feature>
<dbReference type="SUPFAM" id="SSF81321">
    <property type="entry name" value="Family A G protein-coupled receptor-like"/>
    <property type="match status" value="1"/>
</dbReference>
<keyword evidence="3" id="KW-1003">Cell membrane</keyword>
<comment type="similarity">
    <text evidence="2">Belongs to the G-protein coupled receptor 1 family.</text>
</comment>
<dbReference type="Pfam" id="PF00001">
    <property type="entry name" value="7tm_1"/>
    <property type="match status" value="1"/>
</dbReference>